<dbReference type="Proteomes" id="UP001234581">
    <property type="component" value="Unassembled WGS sequence"/>
</dbReference>
<gene>
    <name evidence="2" type="ORF">O0I10_004811</name>
</gene>
<feature type="region of interest" description="Disordered" evidence="1">
    <location>
        <begin position="69"/>
        <end position="168"/>
    </location>
</feature>
<comment type="caution">
    <text evidence="2">The sequence shown here is derived from an EMBL/GenBank/DDBJ whole genome shotgun (WGS) entry which is preliminary data.</text>
</comment>
<feature type="compositionally biased region" description="Polar residues" evidence="1">
    <location>
        <begin position="69"/>
        <end position="120"/>
    </location>
</feature>
<dbReference type="RefSeq" id="XP_058344359.1">
    <property type="nucleotide sequence ID" value="XM_058484860.1"/>
</dbReference>
<dbReference type="EMBL" id="JARTCD010000018">
    <property type="protein sequence ID" value="KAJ8659446.1"/>
    <property type="molecule type" value="Genomic_DNA"/>
</dbReference>
<evidence type="ECO:0000313" key="3">
    <source>
        <dbReference type="Proteomes" id="UP001234581"/>
    </source>
</evidence>
<feature type="compositionally biased region" description="Basic and acidic residues" evidence="1">
    <location>
        <begin position="127"/>
        <end position="152"/>
    </location>
</feature>
<feature type="region of interest" description="Disordered" evidence="1">
    <location>
        <begin position="1"/>
        <end position="43"/>
    </location>
</feature>
<proteinExistence type="predicted"/>
<name>A0AAD7V6K1_9FUNG</name>
<feature type="compositionally biased region" description="Polar residues" evidence="1">
    <location>
        <begin position="10"/>
        <end position="42"/>
    </location>
</feature>
<accession>A0AAD7V6K1</accession>
<sequence length="168" mass="18690">MSRSKKEAVSNHSRQSRSLDNNELPSGSRQIENGDHNNTPQYMNHVMSRFGHHLSAHEWSLFSQSMVPMLQSSSPGSTQQRTVVSSTAAGISLSPSSPLEVTQSLSTPSIVGATTHQSLSPRIKSALQEKTDNNYQKEEHRGSPSSSKHMDWDPEEPQSIFHNKKMHK</sequence>
<protein>
    <submittedName>
        <fullName evidence="2">Uncharacterized protein</fullName>
    </submittedName>
</protein>
<organism evidence="2 3">
    <name type="scientific">Lichtheimia ornata</name>
    <dbReference type="NCBI Taxonomy" id="688661"/>
    <lineage>
        <taxon>Eukaryota</taxon>
        <taxon>Fungi</taxon>
        <taxon>Fungi incertae sedis</taxon>
        <taxon>Mucoromycota</taxon>
        <taxon>Mucoromycotina</taxon>
        <taxon>Mucoromycetes</taxon>
        <taxon>Mucorales</taxon>
        <taxon>Lichtheimiaceae</taxon>
        <taxon>Lichtheimia</taxon>
    </lineage>
</organism>
<dbReference type="GeneID" id="83212224"/>
<evidence type="ECO:0000256" key="1">
    <source>
        <dbReference type="SAM" id="MobiDB-lite"/>
    </source>
</evidence>
<reference evidence="2 3" key="1">
    <citation type="submission" date="2023-03" db="EMBL/GenBank/DDBJ databases">
        <title>Genome sequence of Lichtheimia ornata CBS 291.66.</title>
        <authorList>
            <person name="Mohabir J.T."/>
            <person name="Shea T.P."/>
            <person name="Kurbessoian T."/>
            <person name="Berby B."/>
            <person name="Fontaine J."/>
            <person name="Livny J."/>
            <person name="Gnirke A."/>
            <person name="Stajich J.E."/>
            <person name="Cuomo C.A."/>
        </authorList>
    </citation>
    <scope>NUCLEOTIDE SEQUENCE [LARGE SCALE GENOMIC DNA]</scope>
    <source>
        <strain evidence="2">CBS 291.66</strain>
    </source>
</reference>
<evidence type="ECO:0000313" key="2">
    <source>
        <dbReference type="EMBL" id="KAJ8659446.1"/>
    </source>
</evidence>
<dbReference type="AlphaFoldDB" id="A0AAD7V6K1"/>
<keyword evidence="3" id="KW-1185">Reference proteome</keyword>